<dbReference type="Gene3D" id="3.40.50.2000">
    <property type="entry name" value="Glycogen Phosphorylase B"/>
    <property type="match status" value="2"/>
</dbReference>
<comment type="caution">
    <text evidence="7">The sequence shown here is derived from an EMBL/GenBank/DDBJ whole genome shotgun (WGS) entry which is preliminary data.</text>
</comment>
<evidence type="ECO:0000256" key="4">
    <source>
        <dbReference type="RuleBase" id="RU003718"/>
    </source>
</evidence>
<accession>A0AAV1WGG7</accession>
<dbReference type="CDD" id="cd03784">
    <property type="entry name" value="GT1_Gtf-like"/>
    <property type="match status" value="1"/>
</dbReference>
<keyword evidence="3 4" id="KW-0808">Transferase</keyword>
<sequence length="481" mass="53647">MGSEAPIHVLLVSFPAQGHINPLLRLGKWLAAKGLFVTFVTTEDVGKDMRASNSITDKSVTPVGDGFLKFEFFDEYLKPDDPIKKSLNTLTADVELVGKKFISQMIKRYEATNTPISCIINNPFYPWVVDVASDHGIPSALLWIQSAAVFSAYYHYFHKLVPFPSETEPYIDVQLPSILLKYNEIPDFLHPSSPFPFFGTLILEQFKNLSKPFCVLVDSFEELEHDSINNLSNSIPIRSIGPLFKNDTKTTSTTNISGNFFKPDDSIIEWLHSRPSASVVYISFGSIVHLPQKQVDEIAYGLINSQVSFLWVLKPPHKNLEVQPHVLPNGFIEETSEKGKVVQWSPQEQVLAHPSVACFVTHCGWNSSMEALSLGVPVLTFPAWGDQVTNTKFLVDVFGIGVRLGYSQAENKMVTRDEVKRLLLEATKGSKAEELKKNALRWKMAAEAAVADGGSSQRNLHAFVEDINNLAHNIPTKSLPF</sequence>
<dbReference type="PANTHER" id="PTHR11926">
    <property type="entry name" value="GLUCOSYL/GLUCURONOSYL TRANSFERASES"/>
    <property type="match status" value="1"/>
</dbReference>
<dbReference type="FunFam" id="3.40.50.2000:FF:000019">
    <property type="entry name" value="Glycosyltransferase"/>
    <property type="match status" value="1"/>
</dbReference>
<evidence type="ECO:0000313" key="8">
    <source>
        <dbReference type="Proteomes" id="UP001497480"/>
    </source>
</evidence>
<dbReference type="FunFam" id="3.40.50.2000:FF:000101">
    <property type="entry name" value="Glycosyltransferase"/>
    <property type="match status" value="1"/>
</dbReference>
<dbReference type="Pfam" id="PF26168">
    <property type="entry name" value="Glyco_transf_N"/>
    <property type="match status" value="1"/>
</dbReference>
<dbReference type="PROSITE" id="PS00375">
    <property type="entry name" value="UDPGT"/>
    <property type="match status" value="1"/>
</dbReference>
<comment type="similarity">
    <text evidence="1 4">Belongs to the UDP-glycosyltransferase family.</text>
</comment>
<evidence type="ECO:0000256" key="1">
    <source>
        <dbReference type="ARBA" id="ARBA00009995"/>
    </source>
</evidence>
<evidence type="ECO:0000256" key="3">
    <source>
        <dbReference type="ARBA" id="ARBA00022679"/>
    </source>
</evidence>
<evidence type="ECO:0000313" key="7">
    <source>
        <dbReference type="EMBL" id="CAL0308298.1"/>
    </source>
</evidence>
<keyword evidence="2 4" id="KW-0328">Glycosyltransferase</keyword>
<dbReference type="GO" id="GO:0080044">
    <property type="term" value="F:quercetin 7-O-glucosyltransferase activity"/>
    <property type="evidence" value="ECO:0007669"/>
    <property type="project" value="TreeGrafter"/>
</dbReference>
<name>A0AAV1WGG7_LUPLU</name>
<dbReference type="PANTHER" id="PTHR11926:SF1541">
    <property type="entry name" value="GLYCOSYLTRANSFERASE"/>
    <property type="match status" value="1"/>
</dbReference>
<proteinExistence type="inferred from homology"/>
<dbReference type="AlphaFoldDB" id="A0AAV1WGG7"/>
<keyword evidence="8" id="KW-1185">Reference proteome</keyword>
<dbReference type="InterPro" id="IPR035595">
    <property type="entry name" value="UDP_glycos_trans_CS"/>
</dbReference>
<dbReference type="Pfam" id="PF00201">
    <property type="entry name" value="UDPGT"/>
    <property type="match status" value="1"/>
</dbReference>
<dbReference type="InterPro" id="IPR058980">
    <property type="entry name" value="Glyco_transf_N"/>
</dbReference>
<dbReference type="Proteomes" id="UP001497480">
    <property type="component" value="Unassembled WGS sequence"/>
</dbReference>
<dbReference type="EMBL" id="CAXHTB010000006">
    <property type="protein sequence ID" value="CAL0308298.1"/>
    <property type="molecule type" value="Genomic_DNA"/>
</dbReference>
<dbReference type="SUPFAM" id="SSF53756">
    <property type="entry name" value="UDP-Glycosyltransferase/glycogen phosphorylase"/>
    <property type="match status" value="1"/>
</dbReference>
<feature type="domain" description="Glycosyltransferase N-terminal" evidence="6">
    <location>
        <begin position="7"/>
        <end position="53"/>
    </location>
</feature>
<gene>
    <name evidence="7" type="ORF">LLUT_LOCUS9358</name>
</gene>
<evidence type="ECO:0000256" key="5">
    <source>
        <dbReference type="RuleBase" id="RU362057"/>
    </source>
</evidence>
<dbReference type="EC" id="2.4.1.-" evidence="5"/>
<evidence type="ECO:0000256" key="2">
    <source>
        <dbReference type="ARBA" id="ARBA00022676"/>
    </source>
</evidence>
<organism evidence="7 8">
    <name type="scientific">Lupinus luteus</name>
    <name type="common">European yellow lupine</name>
    <dbReference type="NCBI Taxonomy" id="3873"/>
    <lineage>
        <taxon>Eukaryota</taxon>
        <taxon>Viridiplantae</taxon>
        <taxon>Streptophyta</taxon>
        <taxon>Embryophyta</taxon>
        <taxon>Tracheophyta</taxon>
        <taxon>Spermatophyta</taxon>
        <taxon>Magnoliopsida</taxon>
        <taxon>eudicotyledons</taxon>
        <taxon>Gunneridae</taxon>
        <taxon>Pentapetalae</taxon>
        <taxon>rosids</taxon>
        <taxon>fabids</taxon>
        <taxon>Fabales</taxon>
        <taxon>Fabaceae</taxon>
        <taxon>Papilionoideae</taxon>
        <taxon>50 kb inversion clade</taxon>
        <taxon>genistoids sensu lato</taxon>
        <taxon>core genistoids</taxon>
        <taxon>Genisteae</taxon>
        <taxon>Lupinus</taxon>
    </lineage>
</organism>
<dbReference type="GO" id="GO:0080043">
    <property type="term" value="F:quercetin 3-O-glucosyltransferase activity"/>
    <property type="evidence" value="ECO:0007669"/>
    <property type="project" value="TreeGrafter"/>
</dbReference>
<protein>
    <recommendedName>
        <fullName evidence="5">Glycosyltransferase</fullName>
        <ecNumber evidence="5">2.4.1.-</ecNumber>
    </recommendedName>
</protein>
<dbReference type="InterPro" id="IPR002213">
    <property type="entry name" value="UDP_glucos_trans"/>
</dbReference>
<reference evidence="7 8" key="1">
    <citation type="submission" date="2024-03" db="EMBL/GenBank/DDBJ databases">
        <authorList>
            <person name="Martinez-Hernandez J."/>
        </authorList>
    </citation>
    <scope>NUCLEOTIDE SEQUENCE [LARGE SCALE GENOMIC DNA]</scope>
</reference>
<evidence type="ECO:0000259" key="6">
    <source>
        <dbReference type="Pfam" id="PF26168"/>
    </source>
</evidence>